<organism evidence="1 2">
    <name type="scientific">Comamonas thiooxydans</name>
    <dbReference type="NCBI Taxonomy" id="363952"/>
    <lineage>
        <taxon>Bacteria</taxon>
        <taxon>Pseudomonadati</taxon>
        <taxon>Pseudomonadota</taxon>
        <taxon>Betaproteobacteria</taxon>
        <taxon>Burkholderiales</taxon>
        <taxon>Comamonadaceae</taxon>
        <taxon>Comamonas</taxon>
    </lineage>
</organism>
<comment type="caution">
    <text evidence="1">The sequence shown here is derived from an EMBL/GenBank/DDBJ whole genome shotgun (WGS) entry which is preliminary data.</text>
</comment>
<name>A0A0E3BCK8_9BURK</name>
<reference evidence="1 2" key="1">
    <citation type="submission" date="2013-09" db="EMBL/GenBank/DDBJ databases">
        <title>High correlation between genotypes and phenotypes of environmental bacteria Comamonas testosteroni strains.</title>
        <authorList>
            <person name="Liu L."/>
            <person name="Zhu W."/>
            <person name="Xia X."/>
            <person name="Xu B."/>
            <person name="Luo M."/>
            <person name="Wang G."/>
        </authorList>
    </citation>
    <scope>NUCLEOTIDE SEQUENCE [LARGE SCALE GENOMIC DNA]</scope>
    <source>
        <strain evidence="1 2">JL14</strain>
    </source>
</reference>
<gene>
    <name evidence="1" type="ORF">P245_19785</name>
</gene>
<sequence length="40" mass="5067">MASMPKRRRARFYAMRRSYRNDWRVLEHNQQLAMRLNGWI</sequence>
<dbReference type="Proteomes" id="UP000029567">
    <property type="component" value="Unassembled WGS sequence"/>
</dbReference>
<dbReference type="EMBL" id="AWTN01000106">
    <property type="protein sequence ID" value="KGG87695.1"/>
    <property type="molecule type" value="Genomic_DNA"/>
</dbReference>
<accession>A0A0E3BCK8</accession>
<evidence type="ECO:0000313" key="2">
    <source>
        <dbReference type="Proteomes" id="UP000029567"/>
    </source>
</evidence>
<proteinExistence type="predicted"/>
<dbReference type="AlphaFoldDB" id="A0A0E3BCK8"/>
<protein>
    <submittedName>
        <fullName evidence="1">Uncharacterized protein</fullName>
    </submittedName>
</protein>
<evidence type="ECO:0000313" key="1">
    <source>
        <dbReference type="EMBL" id="KGG87695.1"/>
    </source>
</evidence>